<dbReference type="EMBL" id="JABSTQ010009436">
    <property type="protein sequence ID" value="KAG0429175.1"/>
    <property type="molecule type" value="Genomic_DNA"/>
</dbReference>
<sequence length="218" mass="24455">MTAEEAETASKLQEEWRCLEATVKALSHEMQQAKRQQEASAQFKSLLRSNLDAGQRLESLLNDKEEVSALSSVMRSRSSREQEAVAENKSQLESRTAIKLQAIECKLCIKKGELSQAKLVRSKDSVVKHRRRAAVLEPATDFLGERHVPPSFSAWCVSEFVKSHGSLIADKSTLSSVFISWLRLRYVTIFGFIDPIGTDIKFPAAFKASAVDLFHQWA</sequence>
<dbReference type="Proteomes" id="UP000805193">
    <property type="component" value="Unassembled WGS sequence"/>
</dbReference>
<proteinExistence type="predicted"/>
<evidence type="ECO:0000313" key="1">
    <source>
        <dbReference type="EMBL" id="KAG0429175.1"/>
    </source>
</evidence>
<protein>
    <submittedName>
        <fullName evidence="1">Uncharacterized protein</fullName>
    </submittedName>
</protein>
<reference evidence="1 2" key="1">
    <citation type="journal article" date="2020" name="Cell">
        <title>Large-Scale Comparative Analyses of Tick Genomes Elucidate Their Genetic Diversity and Vector Capacities.</title>
        <authorList>
            <consortium name="Tick Genome and Microbiome Consortium (TIGMIC)"/>
            <person name="Jia N."/>
            <person name="Wang J."/>
            <person name="Shi W."/>
            <person name="Du L."/>
            <person name="Sun Y."/>
            <person name="Zhan W."/>
            <person name="Jiang J.F."/>
            <person name="Wang Q."/>
            <person name="Zhang B."/>
            <person name="Ji P."/>
            <person name="Bell-Sakyi L."/>
            <person name="Cui X.M."/>
            <person name="Yuan T.T."/>
            <person name="Jiang B.G."/>
            <person name="Yang W.F."/>
            <person name="Lam T.T."/>
            <person name="Chang Q.C."/>
            <person name="Ding S.J."/>
            <person name="Wang X.J."/>
            <person name="Zhu J.G."/>
            <person name="Ruan X.D."/>
            <person name="Zhao L."/>
            <person name="Wei J.T."/>
            <person name="Ye R.Z."/>
            <person name="Que T.C."/>
            <person name="Du C.H."/>
            <person name="Zhou Y.H."/>
            <person name="Cheng J.X."/>
            <person name="Dai P.F."/>
            <person name="Guo W.B."/>
            <person name="Han X.H."/>
            <person name="Huang E.J."/>
            <person name="Li L.F."/>
            <person name="Wei W."/>
            <person name="Gao Y.C."/>
            <person name="Liu J.Z."/>
            <person name="Shao H.Z."/>
            <person name="Wang X."/>
            <person name="Wang C.C."/>
            <person name="Yang T.C."/>
            <person name="Huo Q.B."/>
            <person name="Li W."/>
            <person name="Chen H.Y."/>
            <person name="Chen S.E."/>
            <person name="Zhou L.G."/>
            <person name="Ni X.B."/>
            <person name="Tian J.H."/>
            <person name="Sheng Y."/>
            <person name="Liu T."/>
            <person name="Pan Y.S."/>
            <person name="Xia L.Y."/>
            <person name="Li J."/>
            <person name="Zhao F."/>
            <person name="Cao W.C."/>
        </authorList>
    </citation>
    <scope>NUCLEOTIDE SEQUENCE [LARGE SCALE GENOMIC DNA]</scope>
    <source>
        <strain evidence="1">Iper-2018</strain>
    </source>
</reference>
<evidence type="ECO:0000313" key="2">
    <source>
        <dbReference type="Proteomes" id="UP000805193"/>
    </source>
</evidence>
<keyword evidence="2" id="KW-1185">Reference proteome</keyword>
<accession>A0AC60Q890</accession>
<name>A0AC60Q890_IXOPE</name>
<gene>
    <name evidence="1" type="ORF">HPB47_023886</name>
</gene>
<comment type="caution">
    <text evidence="1">The sequence shown here is derived from an EMBL/GenBank/DDBJ whole genome shotgun (WGS) entry which is preliminary data.</text>
</comment>
<organism evidence="1 2">
    <name type="scientific">Ixodes persulcatus</name>
    <name type="common">Taiga tick</name>
    <dbReference type="NCBI Taxonomy" id="34615"/>
    <lineage>
        <taxon>Eukaryota</taxon>
        <taxon>Metazoa</taxon>
        <taxon>Ecdysozoa</taxon>
        <taxon>Arthropoda</taxon>
        <taxon>Chelicerata</taxon>
        <taxon>Arachnida</taxon>
        <taxon>Acari</taxon>
        <taxon>Parasitiformes</taxon>
        <taxon>Ixodida</taxon>
        <taxon>Ixodoidea</taxon>
        <taxon>Ixodidae</taxon>
        <taxon>Ixodinae</taxon>
        <taxon>Ixodes</taxon>
    </lineage>
</organism>